<gene>
    <name evidence="5" type="ORF">MMAD_33790</name>
</gene>
<dbReference type="PRINTS" id="PR00081">
    <property type="entry name" value="GDHRDH"/>
</dbReference>
<dbReference type="PANTHER" id="PTHR44196:SF1">
    <property type="entry name" value="DEHYDROGENASE_REDUCTASE SDR FAMILY MEMBER 7B"/>
    <property type="match status" value="1"/>
</dbReference>
<dbReference type="Gene3D" id="3.40.50.720">
    <property type="entry name" value="NAD(P)-binding Rossmann-like Domain"/>
    <property type="match status" value="1"/>
</dbReference>
<evidence type="ECO:0000313" key="6">
    <source>
        <dbReference type="Proteomes" id="UP000466517"/>
    </source>
</evidence>
<dbReference type="InterPro" id="IPR036291">
    <property type="entry name" value="NAD(P)-bd_dom_sf"/>
</dbReference>
<dbReference type="InterPro" id="IPR057326">
    <property type="entry name" value="KR_dom"/>
</dbReference>
<dbReference type="AlphaFoldDB" id="A0A7I7XIQ9"/>
<evidence type="ECO:0000313" key="5">
    <source>
        <dbReference type="EMBL" id="BBZ29084.1"/>
    </source>
</evidence>
<dbReference type="InterPro" id="IPR020904">
    <property type="entry name" value="Sc_DH/Rdtase_CS"/>
</dbReference>
<dbReference type="PANTHER" id="PTHR44196">
    <property type="entry name" value="DEHYDROGENASE/REDUCTASE SDR FAMILY MEMBER 7B"/>
    <property type="match status" value="1"/>
</dbReference>
<keyword evidence="2" id="KW-0560">Oxidoreductase</keyword>
<dbReference type="RefSeq" id="WP_163739366.1">
    <property type="nucleotide sequence ID" value="NZ_AP022610.1"/>
</dbReference>
<dbReference type="GO" id="GO:0016020">
    <property type="term" value="C:membrane"/>
    <property type="evidence" value="ECO:0007669"/>
    <property type="project" value="TreeGrafter"/>
</dbReference>
<dbReference type="GO" id="GO:0016491">
    <property type="term" value="F:oxidoreductase activity"/>
    <property type="evidence" value="ECO:0007669"/>
    <property type="project" value="UniProtKB-KW"/>
</dbReference>
<name>A0A7I7XIQ9_9MYCO</name>
<dbReference type="SMART" id="SM00822">
    <property type="entry name" value="PKS_KR"/>
    <property type="match status" value="1"/>
</dbReference>
<dbReference type="NCBIfam" id="NF004526">
    <property type="entry name" value="PRK05872.1"/>
    <property type="match status" value="1"/>
</dbReference>
<dbReference type="InterPro" id="IPR002347">
    <property type="entry name" value="SDR_fam"/>
</dbReference>
<protein>
    <submittedName>
        <fullName evidence="5">Short-chain dehydrogenase</fullName>
    </submittedName>
</protein>
<evidence type="ECO:0000259" key="4">
    <source>
        <dbReference type="SMART" id="SM00822"/>
    </source>
</evidence>
<comment type="similarity">
    <text evidence="1 3">Belongs to the short-chain dehydrogenases/reductases (SDR) family.</text>
</comment>
<proteinExistence type="inferred from homology"/>
<accession>A0A7I7XIQ9</accession>
<sequence length="296" mass="30787">MGSVAGKVVFITGGAAGVGAEAARRLHAKGARLLLTDVDDAALATLASSLGGDRVLTAHADVRDLASMQKAAAAAVERFGGIDVVVANAGIASYGSVLQVDPEAFKRLLDVNVLGVFHTVRAALPSLIERRGYVLIVSSLAAFAAAPGLAPYNASKAAVEQFANALRLEVAHRGVAVGSAHMSWIDTAMVRDTRADLSTFGEMLSKLPFPLNATTSVSKCGAAFVAGIENRKRRVYCPGWVGAVRWLRPVLSTPVGEAPVQRFVADLLPRMDAEVAALGRSTSQHTEALEHAGPGD</sequence>
<dbReference type="CDD" id="cd05233">
    <property type="entry name" value="SDR_c"/>
    <property type="match status" value="1"/>
</dbReference>
<feature type="domain" description="Ketoreductase" evidence="4">
    <location>
        <begin position="7"/>
        <end position="187"/>
    </location>
</feature>
<dbReference type="EMBL" id="AP022610">
    <property type="protein sequence ID" value="BBZ29084.1"/>
    <property type="molecule type" value="Genomic_DNA"/>
</dbReference>
<dbReference type="PROSITE" id="PS00061">
    <property type="entry name" value="ADH_SHORT"/>
    <property type="match status" value="1"/>
</dbReference>
<dbReference type="Pfam" id="PF00106">
    <property type="entry name" value="adh_short"/>
    <property type="match status" value="1"/>
</dbReference>
<keyword evidence="6" id="KW-1185">Reference proteome</keyword>
<dbReference type="Proteomes" id="UP000466517">
    <property type="component" value="Chromosome"/>
</dbReference>
<dbReference type="SUPFAM" id="SSF51735">
    <property type="entry name" value="NAD(P)-binding Rossmann-fold domains"/>
    <property type="match status" value="1"/>
</dbReference>
<evidence type="ECO:0000256" key="2">
    <source>
        <dbReference type="ARBA" id="ARBA00023002"/>
    </source>
</evidence>
<reference evidence="5 6" key="1">
    <citation type="journal article" date="2019" name="Emerg. Microbes Infect.">
        <title>Comprehensive subspecies identification of 175 nontuberculous mycobacteria species based on 7547 genomic profiles.</title>
        <authorList>
            <person name="Matsumoto Y."/>
            <person name="Kinjo T."/>
            <person name="Motooka D."/>
            <person name="Nabeya D."/>
            <person name="Jung N."/>
            <person name="Uechi K."/>
            <person name="Horii T."/>
            <person name="Iida T."/>
            <person name="Fujita J."/>
            <person name="Nakamura S."/>
        </authorList>
    </citation>
    <scope>NUCLEOTIDE SEQUENCE [LARGE SCALE GENOMIC DNA]</scope>
    <source>
        <strain evidence="5 6">JCM 13574</strain>
    </source>
</reference>
<dbReference type="PRINTS" id="PR00080">
    <property type="entry name" value="SDRFAMILY"/>
</dbReference>
<organism evidence="5 6">
    <name type="scientific">Mycolicibacterium madagascariense</name>
    <dbReference type="NCBI Taxonomy" id="212765"/>
    <lineage>
        <taxon>Bacteria</taxon>
        <taxon>Bacillati</taxon>
        <taxon>Actinomycetota</taxon>
        <taxon>Actinomycetes</taxon>
        <taxon>Mycobacteriales</taxon>
        <taxon>Mycobacteriaceae</taxon>
        <taxon>Mycolicibacterium</taxon>
    </lineage>
</organism>
<dbReference type="KEGG" id="mmag:MMAD_33790"/>
<evidence type="ECO:0000256" key="3">
    <source>
        <dbReference type="RuleBase" id="RU000363"/>
    </source>
</evidence>
<evidence type="ECO:0000256" key="1">
    <source>
        <dbReference type="ARBA" id="ARBA00006484"/>
    </source>
</evidence>